<reference evidence="2" key="1">
    <citation type="journal article" date="2019" name="Int. J. Syst. Evol. Microbiol.">
        <title>The Global Catalogue of Microorganisms (GCM) 10K type strain sequencing project: providing services to taxonomists for standard genome sequencing and annotation.</title>
        <authorList>
            <consortium name="The Broad Institute Genomics Platform"/>
            <consortium name="The Broad Institute Genome Sequencing Center for Infectious Disease"/>
            <person name="Wu L."/>
            <person name="Ma J."/>
        </authorList>
    </citation>
    <scope>NUCLEOTIDE SEQUENCE [LARGE SCALE GENOMIC DNA]</scope>
    <source>
        <strain evidence="2">JCM 17630</strain>
    </source>
</reference>
<gene>
    <name evidence="1" type="ORF">GCM10022291_01270</name>
</gene>
<dbReference type="Proteomes" id="UP001501496">
    <property type="component" value="Unassembled WGS sequence"/>
</dbReference>
<evidence type="ECO:0000313" key="2">
    <source>
        <dbReference type="Proteomes" id="UP001501496"/>
    </source>
</evidence>
<protein>
    <submittedName>
        <fullName evidence="1">Uncharacterized protein</fullName>
    </submittedName>
</protein>
<evidence type="ECO:0000313" key="1">
    <source>
        <dbReference type="EMBL" id="GAA4230645.1"/>
    </source>
</evidence>
<accession>A0ABP8BZD8</accession>
<proteinExistence type="predicted"/>
<name>A0ABP8BZD8_9FLAO</name>
<sequence>MESIIKNIELMYTPYTKELLIKYVNLQYEEDADFSDESLKTELLWLYENNELDRLILAEYLDSDALKMTITNKTKTNNISPSKPLTQQRLSTLIKSKLEEVDGALYDCTVTDYQLLKSNSGLFSILIPLK</sequence>
<keyword evidence="2" id="KW-1185">Reference proteome</keyword>
<dbReference type="EMBL" id="BAABCA010000001">
    <property type="protein sequence ID" value="GAA4230645.1"/>
    <property type="molecule type" value="Genomic_DNA"/>
</dbReference>
<comment type="caution">
    <text evidence="1">The sequence shown here is derived from an EMBL/GenBank/DDBJ whole genome shotgun (WGS) entry which is preliminary data.</text>
</comment>
<dbReference type="RefSeq" id="WP_344785919.1">
    <property type="nucleotide sequence ID" value="NZ_BAABCA010000001.1"/>
</dbReference>
<organism evidence="1 2">
    <name type="scientific">Postechiella marina</name>
    <dbReference type="NCBI Taxonomy" id="943941"/>
    <lineage>
        <taxon>Bacteria</taxon>
        <taxon>Pseudomonadati</taxon>
        <taxon>Bacteroidota</taxon>
        <taxon>Flavobacteriia</taxon>
        <taxon>Flavobacteriales</taxon>
        <taxon>Flavobacteriaceae</taxon>
        <taxon>Postechiella</taxon>
    </lineage>
</organism>